<dbReference type="HOGENOM" id="CLU_087112_1_0_1"/>
<dbReference type="Gramene" id="OBART01G05650.1">
    <property type="protein sequence ID" value="OBART01G05650.1"/>
    <property type="gene ID" value="OBART01G05650"/>
</dbReference>
<evidence type="ECO:0000256" key="2">
    <source>
        <dbReference type="SAM" id="Phobius"/>
    </source>
</evidence>
<dbReference type="EnsemblPlants" id="OBART01G05650.1">
    <property type="protein sequence ID" value="OBART01G05650.1"/>
    <property type="gene ID" value="OBART01G05650"/>
</dbReference>
<reference evidence="3" key="2">
    <citation type="submission" date="2015-03" db="UniProtKB">
        <authorList>
            <consortium name="EnsemblPlants"/>
        </authorList>
    </citation>
    <scope>IDENTIFICATION</scope>
</reference>
<dbReference type="eggNOG" id="ENOG502R3FX">
    <property type="taxonomic scope" value="Eukaryota"/>
</dbReference>
<keyword evidence="2" id="KW-0812">Transmembrane</keyword>
<sequence length="247" mass="25381">MDIISGVFRPALDRIRPSIASAAVFSFSRVVSFTGSFNSRTGLLSSGDGEEETPSSQAHDATASTSSTDGGGVFDIEAAASTTPERAVRDDDGGGGGGDADEPKRVSKIVQTVCLFVASASLAMSVNLPASGAGGALYGATLAFVCLGLFTSLGLSMYTIVSRPGDAAVARVQKWAMVLAMASVPASFTLRLCATLPAETLESAWLIFFLLAGAAALYLTLAWKLAGGVRAQHRSVDEEPQVAGDHV</sequence>
<feature type="compositionally biased region" description="Polar residues" evidence="1">
    <location>
        <begin position="54"/>
        <end position="68"/>
    </location>
</feature>
<dbReference type="Proteomes" id="UP000026960">
    <property type="component" value="Chromosome 1"/>
</dbReference>
<keyword evidence="2" id="KW-0472">Membrane</keyword>
<keyword evidence="2" id="KW-1133">Transmembrane helix</keyword>
<name>A0A0D3EKG9_9ORYZ</name>
<feature type="transmembrane region" description="Helical" evidence="2">
    <location>
        <begin position="204"/>
        <end position="226"/>
    </location>
</feature>
<dbReference type="PaxDb" id="65489-OBART01G05650.1"/>
<feature type="transmembrane region" description="Helical" evidence="2">
    <location>
        <begin position="109"/>
        <end position="130"/>
    </location>
</feature>
<keyword evidence="4" id="KW-1185">Reference proteome</keyword>
<proteinExistence type="predicted"/>
<evidence type="ECO:0000313" key="4">
    <source>
        <dbReference type="Proteomes" id="UP000026960"/>
    </source>
</evidence>
<accession>A0A0D3EKG9</accession>
<feature type="transmembrane region" description="Helical" evidence="2">
    <location>
        <begin position="136"/>
        <end position="155"/>
    </location>
</feature>
<feature type="region of interest" description="Disordered" evidence="1">
    <location>
        <begin position="42"/>
        <end position="103"/>
    </location>
</feature>
<reference evidence="3" key="1">
    <citation type="journal article" date="2009" name="Rice">
        <title>De Novo Next Generation Sequencing of Plant Genomes.</title>
        <authorList>
            <person name="Rounsley S."/>
            <person name="Marri P.R."/>
            <person name="Yu Y."/>
            <person name="He R."/>
            <person name="Sisneros N."/>
            <person name="Goicoechea J.L."/>
            <person name="Lee S.J."/>
            <person name="Angelova A."/>
            <person name="Kudrna D."/>
            <person name="Luo M."/>
            <person name="Affourtit J."/>
            <person name="Desany B."/>
            <person name="Knight J."/>
            <person name="Niazi F."/>
            <person name="Egholm M."/>
            <person name="Wing R.A."/>
        </authorList>
    </citation>
    <scope>NUCLEOTIDE SEQUENCE [LARGE SCALE GENOMIC DNA]</scope>
    <source>
        <strain evidence="3">cv. IRGC 105608</strain>
    </source>
</reference>
<protein>
    <submittedName>
        <fullName evidence="3">Uncharacterized protein</fullName>
    </submittedName>
</protein>
<organism evidence="3">
    <name type="scientific">Oryza barthii</name>
    <dbReference type="NCBI Taxonomy" id="65489"/>
    <lineage>
        <taxon>Eukaryota</taxon>
        <taxon>Viridiplantae</taxon>
        <taxon>Streptophyta</taxon>
        <taxon>Embryophyta</taxon>
        <taxon>Tracheophyta</taxon>
        <taxon>Spermatophyta</taxon>
        <taxon>Magnoliopsida</taxon>
        <taxon>Liliopsida</taxon>
        <taxon>Poales</taxon>
        <taxon>Poaceae</taxon>
        <taxon>BOP clade</taxon>
        <taxon>Oryzoideae</taxon>
        <taxon>Oryzeae</taxon>
        <taxon>Oryzinae</taxon>
        <taxon>Oryza</taxon>
    </lineage>
</organism>
<evidence type="ECO:0000313" key="3">
    <source>
        <dbReference type="EnsemblPlants" id="OBART01G05650.1"/>
    </source>
</evidence>
<dbReference type="AlphaFoldDB" id="A0A0D3EKG9"/>
<evidence type="ECO:0000256" key="1">
    <source>
        <dbReference type="SAM" id="MobiDB-lite"/>
    </source>
</evidence>
<feature type="transmembrane region" description="Helical" evidence="2">
    <location>
        <begin position="175"/>
        <end position="198"/>
    </location>
</feature>